<evidence type="ECO:0000256" key="3">
    <source>
        <dbReference type="ARBA" id="ARBA00022576"/>
    </source>
</evidence>
<dbReference type="PANTHER" id="PTHR43807">
    <property type="entry name" value="FI04487P"/>
    <property type="match status" value="1"/>
</dbReference>
<dbReference type="InterPro" id="IPR015422">
    <property type="entry name" value="PyrdxlP-dep_Trfase_small"/>
</dbReference>
<keyword evidence="5" id="KW-0663">Pyridoxal phosphate</keyword>
<dbReference type="InterPro" id="IPR015421">
    <property type="entry name" value="PyrdxlP-dep_Trfase_major"/>
</dbReference>
<evidence type="ECO:0000256" key="2">
    <source>
        <dbReference type="ARBA" id="ARBA00007441"/>
    </source>
</evidence>
<dbReference type="RefSeq" id="WP_126445180.1">
    <property type="nucleotide sequence ID" value="NZ_CP034549.1"/>
</dbReference>
<organism evidence="7 8">
    <name type="scientific">Nonlabens ponticola</name>
    <dbReference type="NCBI Taxonomy" id="2496866"/>
    <lineage>
        <taxon>Bacteria</taxon>
        <taxon>Pseudomonadati</taxon>
        <taxon>Bacteroidota</taxon>
        <taxon>Flavobacteriia</taxon>
        <taxon>Flavobacteriales</taxon>
        <taxon>Flavobacteriaceae</taxon>
        <taxon>Nonlabens</taxon>
    </lineage>
</organism>
<dbReference type="NCBIfam" id="NF006569">
    <property type="entry name" value="PRK09082.1"/>
    <property type="match status" value="1"/>
</dbReference>
<dbReference type="InterPro" id="IPR015424">
    <property type="entry name" value="PyrdxlP-dep_Trfase"/>
</dbReference>
<protein>
    <submittedName>
        <fullName evidence="7">Aminotransferase class I/II-fold pyridoxal phosphate-dependent enzyme</fullName>
    </submittedName>
</protein>
<dbReference type="OrthoDB" id="9802328at2"/>
<keyword evidence="3 7" id="KW-0032">Aminotransferase</keyword>
<evidence type="ECO:0000313" key="7">
    <source>
        <dbReference type="EMBL" id="AZQ43101.1"/>
    </source>
</evidence>
<dbReference type="Pfam" id="PF00155">
    <property type="entry name" value="Aminotran_1_2"/>
    <property type="match status" value="1"/>
</dbReference>
<dbReference type="SUPFAM" id="SSF53383">
    <property type="entry name" value="PLP-dependent transferases"/>
    <property type="match status" value="1"/>
</dbReference>
<dbReference type="GO" id="GO:0030170">
    <property type="term" value="F:pyridoxal phosphate binding"/>
    <property type="evidence" value="ECO:0007669"/>
    <property type="project" value="InterPro"/>
</dbReference>
<dbReference type="CDD" id="cd00609">
    <property type="entry name" value="AAT_like"/>
    <property type="match status" value="1"/>
</dbReference>
<name>A0A3S9MV97_9FLAO</name>
<keyword evidence="4 7" id="KW-0808">Transferase</keyword>
<evidence type="ECO:0000256" key="1">
    <source>
        <dbReference type="ARBA" id="ARBA00001933"/>
    </source>
</evidence>
<keyword evidence="8" id="KW-1185">Reference proteome</keyword>
<accession>A0A3S9MV97</accession>
<sequence length="378" mass="42554">MIPSKLPNLPTSIFAEMSELAAQHGALNLSQGFPSFHAAQELKDLAAQAIQNNHNQYAPMMGIQELRIAIAQMMQSQHSVAYDPMSEICITAGATQAIFTAIQATIFAGDEVIIFSPAYDCYEPAIKIAGGVVVPVPMQLPDFTIDWDLVKSKVTAKTKMIIINSPHNPSGALLQDADLKQLQQIAVENDLLILSDEVYEFMVFNDHEHLSACRYPELKERCFITGSFGKTFHVTGWKLGYILAPPRLMKEFLKIHQQVIFCINRPIQHAVANYLQNPSTYQDLGKFYQRKRDLFLNLIKDSRFKFKPSASTYFQLLDYSSITDEHDYAFAKALTINHKIAAIPISVFMEGRDPKMLRFCFAKEDEELVAAAKILNQI</sequence>
<feature type="domain" description="Aminotransferase class I/classII large" evidence="6">
    <location>
        <begin position="27"/>
        <end position="370"/>
    </location>
</feature>
<dbReference type="GO" id="GO:0005737">
    <property type="term" value="C:cytoplasm"/>
    <property type="evidence" value="ECO:0007669"/>
    <property type="project" value="TreeGrafter"/>
</dbReference>
<evidence type="ECO:0000256" key="5">
    <source>
        <dbReference type="ARBA" id="ARBA00022898"/>
    </source>
</evidence>
<dbReference type="AlphaFoldDB" id="A0A3S9MV97"/>
<dbReference type="PANTHER" id="PTHR43807:SF20">
    <property type="entry name" value="FI04487P"/>
    <property type="match status" value="1"/>
</dbReference>
<reference evidence="7 8" key="1">
    <citation type="submission" date="2018-12" db="EMBL/GenBank/DDBJ databases">
        <title>Complete genome of Nonlabens sp. MJ115.</title>
        <authorList>
            <person name="Choi H.S."/>
            <person name="Jung J."/>
        </authorList>
    </citation>
    <scope>NUCLEOTIDE SEQUENCE [LARGE SCALE GENOMIC DNA]</scope>
    <source>
        <strain evidence="7 8">MJ115</strain>
    </source>
</reference>
<proteinExistence type="inferred from homology"/>
<comment type="cofactor">
    <cofactor evidence="1">
        <name>pyridoxal 5'-phosphate</name>
        <dbReference type="ChEBI" id="CHEBI:597326"/>
    </cofactor>
</comment>
<dbReference type="InterPro" id="IPR004839">
    <property type="entry name" value="Aminotransferase_I/II_large"/>
</dbReference>
<dbReference type="GO" id="GO:0016212">
    <property type="term" value="F:kynurenine-oxoglutarate transaminase activity"/>
    <property type="evidence" value="ECO:0007669"/>
    <property type="project" value="TreeGrafter"/>
</dbReference>
<dbReference type="KEGG" id="noj:EJ995_02195"/>
<comment type="similarity">
    <text evidence="2">Belongs to the class-I pyridoxal-phosphate-dependent aminotransferase family.</text>
</comment>
<gene>
    <name evidence="7" type="ORF">EJ995_02195</name>
</gene>
<dbReference type="EMBL" id="CP034549">
    <property type="protein sequence ID" value="AZQ43101.1"/>
    <property type="molecule type" value="Genomic_DNA"/>
</dbReference>
<dbReference type="Gene3D" id="3.90.1150.10">
    <property type="entry name" value="Aspartate Aminotransferase, domain 1"/>
    <property type="match status" value="1"/>
</dbReference>
<dbReference type="FunFam" id="3.40.640.10:FF:000033">
    <property type="entry name" value="Aspartate aminotransferase"/>
    <property type="match status" value="1"/>
</dbReference>
<evidence type="ECO:0000256" key="4">
    <source>
        <dbReference type="ARBA" id="ARBA00022679"/>
    </source>
</evidence>
<evidence type="ECO:0000313" key="8">
    <source>
        <dbReference type="Proteomes" id="UP000279600"/>
    </source>
</evidence>
<dbReference type="InterPro" id="IPR051326">
    <property type="entry name" value="Kynurenine-oxoglutarate_AT"/>
</dbReference>
<evidence type="ECO:0000259" key="6">
    <source>
        <dbReference type="Pfam" id="PF00155"/>
    </source>
</evidence>
<dbReference type="Gene3D" id="3.40.640.10">
    <property type="entry name" value="Type I PLP-dependent aspartate aminotransferase-like (Major domain)"/>
    <property type="match status" value="1"/>
</dbReference>
<dbReference type="Proteomes" id="UP000279600">
    <property type="component" value="Chromosome"/>
</dbReference>